<keyword evidence="1" id="KW-0812">Transmembrane</keyword>
<evidence type="ECO:0000313" key="3">
    <source>
        <dbReference type="Proteomes" id="UP000799302"/>
    </source>
</evidence>
<evidence type="ECO:0000256" key="1">
    <source>
        <dbReference type="SAM" id="Phobius"/>
    </source>
</evidence>
<name>A0A6A6U4M7_9PEZI</name>
<sequence>MDTFVPGENKLTFSSSFGLVLLQFCNSSTRSVGNEPDNLIWTRTICYMGHSRSPHPALKTVRLIQPLISWFYESLVLICYYLIVPALQIRHTTRSLSDLDVFKIQQFILYLPHNRPTLAY</sequence>
<gene>
    <name evidence="2" type="ORF">BT63DRAFT_43543</name>
</gene>
<keyword evidence="1" id="KW-1133">Transmembrane helix</keyword>
<organism evidence="2 3">
    <name type="scientific">Microthyrium microscopicum</name>
    <dbReference type="NCBI Taxonomy" id="703497"/>
    <lineage>
        <taxon>Eukaryota</taxon>
        <taxon>Fungi</taxon>
        <taxon>Dikarya</taxon>
        <taxon>Ascomycota</taxon>
        <taxon>Pezizomycotina</taxon>
        <taxon>Dothideomycetes</taxon>
        <taxon>Dothideomycetes incertae sedis</taxon>
        <taxon>Microthyriales</taxon>
        <taxon>Microthyriaceae</taxon>
        <taxon>Microthyrium</taxon>
    </lineage>
</organism>
<keyword evidence="3" id="KW-1185">Reference proteome</keyword>
<accession>A0A6A6U4M7</accession>
<dbReference type="EMBL" id="MU004239">
    <property type="protein sequence ID" value="KAF2665904.1"/>
    <property type="molecule type" value="Genomic_DNA"/>
</dbReference>
<feature type="transmembrane region" description="Helical" evidence="1">
    <location>
        <begin position="67"/>
        <end position="87"/>
    </location>
</feature>
<dbReference type="AlphaFoldDB" id="A0A6A6U4M7"/>
<evidence type="ECO:0000313" key="2">
    <source>
        <dbReference type="EMBL" id="KAF2665904.1"/>
    </source>
</evidence>
<reference evidence="2" key="1">
    <citation type="journal article" date="2020" name="Stud. Mycol.">
        <title>101 Dothideomycetes genomes: a test case for predicting lifestyles and emergence of pathogens.</title>
        <authorList>
            <person name="Haridas S."/>
            <person name="Albert R."/>
            <person name="Binder M."/>
            <person name="Bloem J."/>
            <person name="Labutti K."/>
            <person name="Salamov A."/>
            <person name="Andreopoulos B."/>
            <person name="Baker S."/>
            <person name="Barry K."/>
            <person name="Bills G."/>
            <person name="Bluhm B."/>
            <person name="Cannon C."/>
            <person name="Castanera R."/>
            <person name="Culley D."/>
            <person name="Daum C."/>
            <person name="Ezra D."/>
            <person name="Gonzalez J."/>
            <person name="Henrissat B."/>
            <person name="Kuo A."/>
            <person name="Liang C."/>
            <person name="Lipzen A."/>
            <person name="Lutzoni F."/>
            <person name="Magnuson J."/>
            <person name="Mondo S."/>
            <person name="Nolan M."/>
            <person name="Ohm R."/>
            <person name="Pangilinan J."/>
            <person name="Park H.-J."/>
            <person name="Ramirez L."/>
            <person name="Alfaro M."/>
            <person name="Sun H."/>
            <person name="Tritt A."/>
            <person name="Yoshinaga Y."/>
            <person name="Zwiers L.-H."/>
            <person name="Turgeon B."/>
            <person name="Goodwin S."/>
            <person name="Spatafora J."/>
            <person name="Crous P."/>
            <person name="Grigoriev I."/>
        </authorList>
    </citation>
    <scope>NUCLEOTIDE SEQUENCE</scope>
    <source>
        <strain evidence="2">CBS 115976</strain>
    </source>
</reference>
<proteinExistence type="predicted"/>
<protein>
    <submittedName>
        <fullName evidence="2">Uncharacterized protein</fullName>
    </submittedName>
</protein>
<keyword evidence="1" id="KW-0472">Membrane</keyword>
<dbReference type="Proteomes" id="UP000799302">
    <property type="component" value="Unassembled WGS sequence"/>
</dbReference>